<keyword evidence="3" id="KW-0964">Secreted</keyword>
<dbReference type="InterPro" id="IPR000734">
    <property type="entry name" value="TAG_lipase"/>
</dbReference>
<gene>
    <name evidence="9" type="primary">LOC106468944</name>
</gene>
<protein>
    <submittedName>
        <fullName evidence="9">Inactive pancreatic lipase-related protein 1-like isoform X1</fullName>
    </submittedName>
</protein>
<dbReference type="PRINTS" id="PR00823">
    <property type="entry name" value="PANCLIPASE"/>
</dbReference>
<dbReference type="SUPFAM" id="SSF49723">
    <property type="entry name" value="Lipase/lipooxygenase domain (PLAT/LH2 domain)"/>
    <property type="match status" value="1"/>
</dbReference>
<evidence type="ECO:0000256" key="2">
    <source>
        <dbReference type="ARBA" id="ARBA00010701"/>
    </source>
</evidence>
<evidence type="ECO:0000256" key="3">
    <source>
        <dbReference type="ARBA" id="ARBA00022525"/>
    </source>
</evidence>
<keyword evidence="8" id="KW-1185">Reference proteome</keyword>
<dbReference type="Pfam" id="PF00151">
    <property type="entry name" value="Lipase"/>
    <property type="match status" value="1"/>
</dbReference>
<accession>A0ABM1BM90</accession>
<dbReference type="RefSeq" id="XP_013784851.1">
    <property type="nucleotide sequence ID" value="XM_013929397.2"/>
</dbReference>
<dbReference type="Gene3D" id="2.60.60.20">
    <property type="entry name" value="PLAT/LH2 domain"/>
    <property type="match status" value="1"/>
</dbReference>
<dbReference type="InterPro" id="IPR029058">
    <property type="entry name" value="AB_hydrolase_fold"/>
</dbReference>
<dbReference type="SUPFAM" id="SSF53474">
    <property type="entry name" value="alpha/beta-Hydrolases"/>
    <property type="match status" value="1"/>
</dbReference>
<evidence type="ECO:0000256" key="6">
    <source>
        <dbReference type="SAM" id="SignalP"/>
    </source>
</evidence>
<evidence type="ECO:0000256" key="4">
    <source>
        <dbReference type="ARBA" id="ARBA00023157"/>
    </source>
</evidence>
<comment type="similarity">
    <text evidence="2 5">Belongs to the AB hydrolase superfamily. Lipase family.</text>
</comment>
<dbReference type="CDD" id="cd00707">
    <property type="entry name" value="Pancreat_lipase_like"/>
    <property type="match status" value="1"/>
</dbReference>
<name>A0ABM1BM90_LIMPO</name>
<dbReference type="Proteomes" id="UP000694941">
    <property type="component" value="Unplaced"/>
</dbReference>
<dbReference type="PRINTS" id="PR00821">
    <property type="entry name" value="TAGLIPASE"/>
</dbReference>
<dbReference type="GeneID" id="106468944"/>
<evidence type="ECO:0000313" key="9">
    <source>
        <dbReference type="RefSeq" id="XP_013784851.1"/>
    </source>
</evidence>
<evidence type="ECO:0000313" key="8">
    <source>
        <dbReference type="Proteomes" id="UP000694941"/>
    </source>
</evidence>
<keyword evidence="6" id="KW-0732">Signal</keyword>
<feature type="signal peptide" evidence="6">
    <location>
        <begin position="1"/>
        <end position="28"/>
    </location>
</feature>
<evidence type="ECO:0000259" key="7">
    <source>
        <dbReference type="Pfam" id="PF00151"/>
    </source>
</evidence>
<feature type="chain" id="PRO_5045276157" evidence="6">
    <location>
        <begin position="29"/>
        <end position="527"/>
    </location>
</feature>
<sequence length="527" mass="59236">MDLFYSPTLRPLFLIFICIVLYFKSGLAAESHSSIKREEKCYDDLGCFENGGHFYDPFIRPLDVLPEARDVIDTKFRLYTTKNKDDGENLDVDDKGSIITSNFIPSAETKILIHGYAGSLSGENWLEEVKDKYLEKKDYNIIVIDWTKGNAVPFYQAAANARLVGAELALLIQKLQELIGIKPEDVHIIGHNLGSQVAGYAGERIEKLGRITALDPPGPYFTNTAKKVRLDRTDADLVDVIHTDISVFPIGDSTTEAVGHIDFYPNGGDYQPGCLLDPISTLFTQGFEQGIRRIAACDQMRAIDYFLEAIDGENCTPVGVACDSWENYLDGKCTDCGEDGQNCIMIGPEAEIFRKFKDKKNGKKFYLKTSSTKPYCLHAYQIQVSLVEENDIPRQRGELHVTVNGEKGNWRIRTRPQLLEPGEKYSYVESTTRDIGPIKNINFKWVSRAPTIFDPDFWQGETYDNEKGLHFGRISIMPLNTGKNERRQMTPFIFCANPAEAVMSDESIGLEPGECGEETSMQKISTD</sequence>
<evidence type="ECO:0000256" key="1">
    <source>
        <dbReference type="ARBA" id="ARBA00004613"/>
    </source>
</evidence>
<evidence type="ECO:0000256" key="5">
    <source>
        <dbReference type="RuleBase" id="RU004262"/>
    </source>
</evidence>
<keyword evidence="4" id="KW-1015">Disulfide bond</keyword>
<dbReference type="InterPro" id="IPR036392">
    <property type="entry name" value="PLAT/LH2_dom_sf"/>
</dbReference>
<dbReference type="InterPro" id="IPR013818">
    <property type="entry name" value="Lipase"/>
</dbReference>
<dbReference type="Gene3D" id="3.40.50.1820">
    <property type="entry name" value="alpha/beta hydrolase"/>
    <property type="match status" value="1"/>
</dbReference>
<feature type="domain" description="Lipase" evidence="7">
    <location>
        <begin position="39"/>
        <end position="375"/>
    </location>
</feature>
<dbReference type="PIRSF" id="PIRSF000865">
    <property type="entry name" value="Lipoprotein_lipase_LIPH"/>
    <property type="match status" value="1"/>
</dbReference>
<dbReference type="InterPro" id="IPR033906">
    <property type="entry name" value="Lipase_N"/>
</dbReference>
<reference evidence="9" key="1">
    <citation type="submission" date="2025-08" db="UniProtKB">
        <authorList>
            <consortium name="RefSeq"/>
        </authorList>
    </citation>
    <scope>IDENTIFICATION</scope>
    <source>
        <tissue evidence="9">Muscle</tissue>
    </source>
</reference>
<dbReference type="PANTHER" id="PTHR11610">
    <property type="entry name" value="LIPASE"/>
    <property type="match status" value="1"/>
</dbReference>
<organism evidence="8 9">
    <name type="scientific">Limulus polyphemus</name>
    <name type="common">Atlantic horseshoe crab</name>
    <dbReference type="NCBI Taxonomy" id="6850"/>
    <lineage>
        <taxon>Eukaryota</taxon>
        <taxon>Metazoa</taxon>
        <taxon>Ecdysozoa</taxon>
        <taxon>Arthropoda</taxon>
        <taxon>Chelicerata</taxon>
        <taxon>Merostomata</taxon>
        <taxon>Xiphosura</taxon>
        <taxon>Limulidae</taxon>
        <taxon>Limulus</taxon>
    </lineage>
</organism>
<dbReference type="PANTHER" id="PTHR11610:SF185">
    <property type="entry name" value="LD47264P"/>
    <property type="match status" value="1"/>
</dbReference>
<dbReference type="InterPro" id="IPR016272">
    <property type="entry name" value="Lipase_LIPH"/>
</dbReference>
<comment type="subcellular location">
    <subcellularLocation>
        <location evidence="1">Secreted</location>
    </subcellularLocation>
</comment>
<proteinExistence type="inferred from homology"/>
<dbReference type="InterPro" id="IPR002331">
    <property type="entry name" value="Lipase_panc"/>
</dbReference>